<dbReference type="Pfam" id="PF05016">
    <property type="entry name" value="ParE_toxin"/>
    <property type="match status" value="1"/>
</dbReference>
<accession>A0A6C1KYH0</accession>
<organism evidence="3 4">
    <name type="scientific">Xanthobacter autotrophicus</name>
    <dbReference type="NCBI Taxonomy" id="280"/>
    <lineage>
        <taxon>Bacteria</taxon>
        <taxon>Pseudomonadati</taxon>
        <taxon>Pseudomonadota</taxon>
        <taxon>Alphaproteobacteria</taxon>
        <taxon>Hyphomicrobiales</taxon>
        <taxon>Xanthobacteraceae</taxon>
        <taxon>Xanthobacter</taxon>
    </lineage>
</organism>
<name>A0A6C1KYH0_XANAU</name>
<protein>
    <submittedName>
        <fullName evidence="3">Type II toxin-antitoxin system RelE/ParE family toxin</fullName>
    </submittedName>
</protein>
<dbReference type="RefSeq" id="WP_138397648.1">
    <property type="nucleotide sequence ID" value="NZ_JBAFVI010000004.1"/>
</dbReference>
<proteinExistence type="inferred from homology"/>
<dbReference type="AlphaFoldDB" id="A0A6C1KYH0"/>
<dbReference type="EMBL" id="VAUP01000002">
    <property type="protein sequence ID" value="TLX45023.1"/>
    <property type="molecule type" value="Genomic_DNA"/>
</dbReference>
<dbReference type="PANTHER" id="PTHR33755">
    <property type="entry name" value="TOXIN PARE1-RELATED"/>
    <property type="match status" value="1"/>
</dbReference>
<dbReference type="InterPro" id="IPR007712">
    <property type="entry name" value="RelE/ParE_toxin"/>
</dbReference>
<dbReference type="Proteomes" id="UP000305131">
    <property type="component" value="Unassembled WGS sequence"/>
</dbReference>
<dbReference type="Gene3D" id="3.30.2310.20">
    <property type="entry name" value="RelE-like"/>
    <property type="match status" value="1"/>
</dbReference>
<sequence>MAAVRSVKVQFTPVAQQDLAAILAYLRQHSPVGMRHVGSAIHQTIRLLAAEPFMGRPGVLPGTREFIVRGYPYIIAYEVDETRRELSIVSVIHTARQRP</sequence>
<dbReference type="OrthoDB" id="595470at2"/>
<dbReference type="InterPro" id="IPR051803">
    <property type="entry name" value="TA_system_RelE-like_toxin"/>
</dbReference>
<evidence type="ECO:0000313" key="3">
    <source>
        <dbReference type="EMBL" id="TLX45023.1"/>
    </source>
</evidence>
<evidence type="ECO:0000256" key="1">
    <source>
        <dbReference type="ARBA" id="ARBA00006226"/>
    </source>
</evidence>
<reference evidence="3 4" key="1">
    <citation type="submission" date="2019-05" db="EMBL/GenBank/DDBJ databases">
        <authorList>
            <person name="Zhou X."/>
        </authorList>
    </citation>
    <scope>NUCLEOTIDE SEQUENCE [LARGE SCALE GENOMIC DNA]</scope>
    <source>
        <strain evidence="3 4">DSM 432</strain>
    </source>
</reference>
<dbReference type="InterPro" id="IPR035093">
    <property type="entry name" value="RelE/ParE_toxin_dom_sf"/>
</dbReference>
<gene>
    <name evidence="3" type="ORF">FBQ73_00940</name>
</gene>
<comment type="similarity">
    <text evidence="1">Belongs to the RelE toxin family.</text>
</comment>
<dbReference type="PANTHER" id="PTHR33755:SF6">
    <property type="entry name" value="PLASMID STABILIZATION SYSTEM PROTEIN"/>
    <property type="match status" value="1"/>
</dbReference>
<comment type="caution">
    <text evidence="3">The sequence shown here is derived from an EMBL/GenBank/DDBJ whole genome shotgun (WGS) entry which is preliminary data.</text>
</comment>
<evidence type="ECO:0000256" key="2">
    <source>
        <dbReference type="ARBA" id="ARBA00022649"/>
    </source>
</evidence>
<evidence type="ECO:0000313" key="4">
    <source>
        <dbReference type="Proteomes" id="UP000305131"/>
    </source>
</evidence>
<keyword evidence="2" id="KW-1277">Toxin-antitoxin system</keyword>